<keyword evidence="2" id="KW-0812">Transmembrane</keyword>
<keyword evidence="2" id="KW-1133">Transmembrane helix</keyword>
<feature type="transmembrane region" description="Helical" evidence="2">
    <location>
        <begin position="250"/>
        <end position="269"/>
    </location>
</feature>
<dbReference type="GO" id="GO:0016020">
    <property type="term" value="C:membrane"/>
    <property type="evidence" value="ECO:0007669"/>
    <property type="project" value="InterPro"/>
</dbReference>
<feature type="transmembrane region" description="Helical" evidence="2">
    <location>
        <begin position="179"/>
        <end position="201"/>
    </location>
</feature>
<reference evidence="5 6" key="1">
    <citation type="submission" date="2018-11" db="EMBL/GenBank/DDBJ databases">
        <title>Sequencing the genomes of 1000 actinobacteria strains.</title>
        <authorList>
            <person name="Klenk H.-P."/>
        </authorList>
    </citation>
    <scope>NUCLEOTIDE SEQUENCE [LARGE SCALE GENOMIC DNA]</scope>
    <source>
        <strain evidence="5 6">DSM 44254</strain>
    </source>
</reference>
<name>A0A3N1DBE3_9ACTN</name>
<keyword evidence="6" id="KW-1185">Reference proteome</keyword>
<feature type="transmembrane region" description="Helical" evidence="2">
    <location>
        <begin position="122"/>
        <end position="141"/>
    </location>
</feature>
<dbReference type="RefSeq" id="WP_123669743.1">
    <property type="nucleotide sequence ID" value="NZ_RJKE01000001.1"/>
</dbReference>
<gene>
    <name evidence="5" type="ORF">EDD29_8588</name>
</gene>
<dbReference type="SUPFAM" id="SSF103481">
    <property type="entry name" value="Multidrug resistance efflux transporter EmrE"/>
    <property type="match status" value="2"/>
</dbReference>
<feature type="transmembrane region" description="Helical" evidence="2">
    <location>
        <begin position="147"/>
        <end position="167"/>
    </location>
</feature>
<protein>
    <submittedName>
        <fullName evidence="5">Threonine/homoserine efflux transporter RhtA</fullName>
    </submittedName>
</protein>
<sequence>MSRQGRPLALALLSALAFGSSGVAAKPLIDAGLDPLHVAWLRIAGTALLLSPLAWRHRALLRERPVLLLGFGMLGIAGVQAFYFASLSRIPVAVALLVEYLGPLLVLGWVRFVRRAPVSRAASLGVVLAVAGLACVVQIWSGLAFDALGLAFALCAAVCQAGYFLLADQGTGDDQPDPLGVITFGFLAAALALTVVARPWTMDFGVLAGTADLGGREIAAFLPYGYLVLVATLLAYVTGVVSVRLLSAQVAGVVACLEAVVAIVLGWFLLHERLAAPQLAGALLVLAGAFIAQRATPARDAQEKPLLEAV</sequence>
<feature type="transmembrane region" description="Helical" evidence="2">
    <location>
        <begin position="90"/>
        <end position="110"/>
    </location>
</feature>
<proteinExistence type="inferred from homology"/>
<feature type="transmembrane region" description="Helical" evidence="2">
    <location>
        <begin position="66"/>
        <end position="84"/>
    </location>
</feature>
<feature type="transmembrane region" description="Helical" evidence="2">
    <location>
        <begin position="35"/>
        <end position="54"/>
    </location>
</feature>
<evidence type="ECO:0000256" key="1">
    <source>
        <dbReference type="ARBA" id="ARBA00007362"/>
    </source>
</evidence>
<feature type="signal peptide" evidence="3">
    <location>
        <begin position="1"/>
        <end position="25"/>
    </location>
</feature>
<keyword evidence="3" id="KW-0732">Signal</keyword>
<evidence type="ECO:0000259" key="4">
    <source>
        <dbReference type="Pfam" id="PF00892"/>
    </source>
</evidence>
<feature type="transmembrane region" description="Helical" evidence="2">
    <location>
        <begin position="221"/>
        <end position="243"/>
    </location>
</feature>
<keyword evidence="2" id="KW-0472">Membrane</keyword>
<dbReference type="PANTHER" id="PTHR22911">
    <property type="entry name" value="ACYL-MALONYL CONDENSING ENZYME-RELATED"/>
    <property type="match status" value="1"/>
</dbReference>
<organism evidence="5 6">
    <name type="scientific">Actinocorallia herbida</name>
    <dbReference type="NCBI Taxonomy" id="58109"/>
    <lineage>
        <taxon>Bacteria</taxon>
        <taxon>Bacillati</taxon>
        <taxon>Actinomycetota</taxon>
        <taxon>Actinomycetes</taxon>
        <taxon>Streptosporangiales</taxon>
        <taxon>Thermomonosporaceae</taxon>
        <taxon>Actinocorallia</taxon>
    </lineage>
</organism>
<dbReference type="InterPro" id="IPR000620">
    <property type="entry name" value="EamA_dom"/>
</dbReference>
<comment type="caution">
    <text evidence="5">The sequence shown here is derived from an EMBL/GenBank/DDBJ whole genome shotgun (WGS) entry which is preliminary data.</text>
</comment>
<evidence type="ECO:0000256" key="2">
    <source>
        <dbReference type="SAM" id="Phobius"/>
    </source>
</evidence>
<dbReference type="EMBL" id="RJKE01000001">
    <property type="protein sequence ID" value="ROO90847.1"/>
    <property type="molecule type" value="Genomic_DNA"/>
</dbReference>
<evidence type="ECO:0000313" key="5">
    <source>
        <dbReference type="EMBL" id="ROO90847.1"/>
    </source>
</evidence>
<accession>A0A3N1DBE3</accession>
<comment type="similarity">
    <text evidence="1">Belongs to the EamA transporter family.</text>
</comment>
<feature type="domain" description="EamA" evidence="4">
    <location>
        <begin position="148"/>
        <end position="291"/>
    </location>
</feature>
<evidence type="ECO:0000313" key="6">
    <source>
        <dbReference type="Proteomes" id="UP000272400"/>
    </source>
</evidence>
<dbReference type="AlphaFoldDB" id="A0A3N1DBE3"/>
<feature type="chain" id="PRO_5018049808" evidence="3">
    <location>
        <begin position="26"/>
        <end position="310"/>
    </location>
</feature>
<dbReference type="Proteomes" id="UP000272400">
    <property type="component" value="Unassembled WGS sequence"/>
</dbReference>
<dbReference type="Pfam" id="PF00892">
    <property type="entry name" value="EamA"/>
    <property type="match status" value="2"/>
</dbReference>
<dbReference type="OrthoDB" id="154915at2"/>
<dbReference type="PANTHER" id="PTHR22911:SF79">
    <property type="entry name" value="MOBA-LIKE NTP TRANSFERASE DOMAIN-CONTAINING PROTEIN"/>
    <property type="match status" value="1"/>
</dbReference>
<feature type="domain" description="EamA" evidence="4">
    <location>
        <begin position="9"/>
        <end position="137"/>
    </location>
</feature>
<feature type="transmembrane region" description="Helical" evidence="2">
    <location>
        <begin position="275"/>
        <end position="292"/>
    </location>
</feature>
<dbReference type="InterPro" id="IPR037185">
    <property type="entry name" value="EmrE-like"/>
</dbReference>
<evidence type="ECO:0000256" key="3">
    <source>
        <dbReference type="SAM" id="SignalP"/>
    </source>
</evidence>